<dbReference type="AlphaFoldDB" id="A0A8H4B5H9"/>
<name>A0A8H4B5H9_GIGMA</name>
<organism evidence="1 2">
    <name type="scientific">Gigaspora margarita</name>
    <dbReference type="NCBI Taxonomy" id="4874"/>
    <lineage>
        <taxon>Eukaryota</taxon>
        <taxon>Fungi</taxon>
        <taxon>Fungi incertae sedis</taxon>
        <taxon>Mucoromycota</taxon>
        <taxon>Glomeromycotina</taxon>
        <taxon>Glomeromycetes</taxon>
        <taxon>Diversisporales</taxon>
        <taxon>Gigasporaceae</taxon>
        <taxon>Gigaspora</taxon>
    </lineage>
</organism>
<dbReference type="Proteomes" id="UP000439903">
    <property type="component" value="Unassembled WGS sequence"/>
</dbReference>
<comment type="caution">
    <text evidence="1">The sequence shown here is derived from an EMBL/GenBank/DDBJ whole genome shotgun (WGS) entry which is preliminary data.</text>
</comment>
<sequence>MLSKRKYALEQEQKIVQKVIEKIKSDFPTFPVSVDESLSSESFAKSSLLLTNKQTKSVTLPNREFWFALPMNESDFLAVEDNTYNTINIDNNDTQQNSGKNTIEADAIEADDNDTQQYSGLQAISDNNNSIPKSKKTLVYIYYLNIYNL</sequence>
<evidence type="ECO:0000313" key="1">
    <source>
        <dbReference type="EMBL" id="KAF0561681.1"/>
    </source>
</evidence>
<protein>
    <submittedName>
        <fullName evidence="1">Uncharacterized protein</fullName>
    </submittedName>
</protein>
<dbReference type="EMBL" id="WTPW01000007">
    <property type="protein sequence ID" value="KAF0561681.1"/>
    <property type="molecule type" value="Genomic_DNA"/>
</dbReference>
<proteinExistence type="predicted"/>
<gene>
    <name evidence="1" type="ORF">F8M41_021014</name>
</gene>
<reference evidence="1 2" key="1">
    <citation type="journal article" date="2019" name="Environ. Microbiol.">
        <title>At the nexus of three kingdoms: the genome of the mycorrhizal fungus Gigaspora margarita provides insights into plant, endobacterial and fungal interactions.</title>
        <authorList>
            <person name="Venice F."/>
            <person name="Ghignone S."/>
            <person name="Salvioli di Fossalunga A."/>
            <person name="Amselem J."/>
            <person name="Novero M."/>
            <person name="Xianan X."/>
            <person name="Sedzielewska Toro K."/>
            <person name="Morin E."/>
            <person name="Lipzen A."/>
            <person name="Grigoriev I.V."/>
            <person name="Henrissat B."/>
            <person name="Martin F.M."/>
            <person name="Bonfante P."/>
        </authorList>
    </citation>
    <scope>NUCLEOTIDE SEQUENCE [LARGE SCALE GENOMIC DNA]</scope>
    <source>
        <strain evidence="1 2">BEG34</strain>
    </source>
</reference>
<keyword evidence="2" id="KW-1185">Reference proteome</keyword>
<evidence type="ECO:0000313" key="2">
    <source>
        <dbReference type="Proteomes" id="UP000439903"/>
    </source>
</evidence>
<accession>A0A8H4B5H9</accession>